<gene>
    <name evidence="1" type="ORF">SAMN04488691_1011107</name>
</gene>
<evidence type="ECO:0000313" key="2">
    <source>
        <dbReference type="Proteomes" id="UP000183894"/>
    </source>
</evidence>
<dbReference type="GeneID" id="74529634"/>
<proteinExistence type="predicted"/>
<organism evidence="1 2">
    <name type="scientific">Haloferax larsenii</name>
    <dbReference type="NCBI Taxonomy" id="302484"/>
    <lineage>
        <taxon>Archaea</taxon>
        <taxon>Methanobacteriati</taxon>
        <taxon>Methanobacteriota</taxon>
        <taxon>Stenosarchaea group</taxon>
        <taxon>Halobacteria</taxon>
        <taxon>Halobacteriales</taxon>
        <taxon>Haloferacaceae</taxon>
        <taxon>Haloferax</taxon>
    </lineage>
</organism>
<dbReference type="Proteomes" id="UP000183894">
    <property type="component" value="Unassembled WGS sequence"/>
</dbReference>
<accession>A0A1H7J5C3</accession>
<dbReference type="EMBL" id="FOAD01000001">
    <property type="protein sequence ID" value="SEK69868.1"/>
    <property type="molecule type" value="Genomic_DNA"/>
</dbReference>
<evidence type="ECO:0000313" key="1">
    <source>
        <dbReference type="EMBL" id="SEK69868.1"/>
    </source>
</evidence>
<dbReference type="RefSeq" id="WP_258302048.1">
    <property type="nucleotide sequence ID" value="NZ_CP078063.1"/>
</dbReference>
<sequence>MQESKLNALTLALPLIPAFVLASWLDVAKAGLEILQIILGLF</sequence>
<protein>
    <submittedName>
        <fullName evidence="1">Uncharacterized protein</fullName>
    </submittedName>
</protein>
<reference evidence="1 2" key="1">
    <citation type="submission" date="2016-10" db="EMBL/GenBank/DDBJ databases">
        <authorList>
            <person name="de Groot N.N."/>
        </authorList>
    </citation>
    <scope>NUCLEOTIDE SEQUENCE [LARGE SCALE GENOMIC DNA]</scope>
    <source>
        <strain evidence="1 2">CDM_5</strain>
    </source>
</reference>
<dbReference type="AlphaFoldDB" id="A0A1H7J5C3"/>
<name>A0A1H7J5C3_HALLR</name>